<name>A0A562K557_9BACI</name>
<dbReference type="GO" id="GO:0008146">
    <property type="term" value="F:sulfotransferase activity"/>
    <property type="evidence" value="ECO:0007669"/>
    <property type="project" value="InterPro"/>
</dbReference>
<evidence type="ECO:0000313" key="2">
    <source>
        <dbReference type="Proteomes" id="UP000318667"/>
    </source>
</evidence>
<sequence>MKKIIIFIHIPKTAGTSMRKIIEKQYNVMQRRYYYNGYQDAFNRLKGTPQQKLNTVKWVQGHFQFGLHEAISNPVEYIAMLRHPVDRVISYYYFLRENPRHPLHQKAKSLHLKDFIMSEENIIQDGINNLQTTLISGEGTPSFEKAKKNIDEHFMMVGLTERFNESLFLMRKKLKWYVPYSSRHNVTRSRPKMSQVSEDVKKIIEQKNEFDFQLYEYGKAIFQKHLEELDPAAQQELRKMTGRTKL</sequence>
<dbReference type="RefSeq" id="WP_144538676.1">
    <property type="nucleotide sequence ID" value="NZ_CBCSDC010000029.1"/>
</dbReference>
<proteinExistence type="predicted"/>
<dbReference type="PANTHER" id="PTHR32301:SF6">
    <property type="entry name" value="GOLVESIN-RELATED"/>
    <property type="match status" value="1"/>
</dbReference>
<reference evidence="1 2" key="1">
    <citation type="journal article" date="2015" name="Stand. Genomic Sci.">
        <title>Genomic Encyclopedia of Bacterial and Archaeal Type Strains, Phase III: the genomes of soil and plant-associated and newly described type strains.</title>
        <authorList>
            <person name="Whitman W.B."/>
            <person name="Woyke T."/>
            <person name="Klenk H.P."/>
            <person name="Zhou Y."/>
            <person name="Lilburn T.G."/>
            <person name="Beck B.J."/>
            <person name="De Vos P."/>
            <person name="Vandamme P."/>
            <person name="Eisen J.A."/>
            <person name="Garrity G."/>
            <person name="Hugenholtz P."/>
            <person name="Kyrpides N.C."/>
        </authorList>
    </citation>
    <scope>NUCLEOTIDE SEQUENCE [LARGE SCALE GENOMIC DNA]</scope>
    <source>
        <strain evidence="1 2">CGMCC 1.10115</strain>
    </source>
</reference>
<dbReference type="InterPro" id="IPR027417">
    <property type="entry name" value="P-loop_NTPase"/>
</dbReference>
<dbReference type="GeneID" id="65401311"/>
<dbReference type="Pfam" id="PF03567">
    <property type="entry name" value="Sulfotransfer_2"/>
    <property type="match status" value="1"/>
</dbReference>
<comment type="caution">
    <text evidence="1">The sequence shown here is derived from an EMBL/GenBank/DDBJ whole genome shotgun (WGS) entry which is preliminary data.</text>
</comment>
<dbReference type="SUPFAM" id="SSF52540">
    <property type="entry name" value="P-loop containing nucleoside triphosphate hydrolases"/>
    <property type="match status" value="1"/>
</dbReference>
<accession>A0A562K557</accession>
<dbReference type="InterPro" id="IPR053259">
    <property type="entry name" value="Golvesin-related_Golgi"/>
</dbReference>
<protein>
    <submittedName>
        <fullName evidence="1">Sulfotransferase family protein</fullName>
    </submittedName>
</protein>
<dbReference type="Gene3D" id="3.40.50.300">
    <property type="entry name" value="P-loop containing nucleotide triphosphate hydrolases"/>
    <property type="match status" value="1"/>
</dbReference>
<gene>
    <name evidence="1" type="ORF">IQ19_00002</name>
</gene>
<dbReference type="AlphaFoldDB" id="A0A562K557"/>
<dbReference type="PANTHER" id="PTHR32301">
    <property type="entry name" value="COUNTIN RECEPTOR CNR3-RELATED"/>
    <property type="match status" value="1"/>
</dbReference>
<dbReference type="InterPro" id="IPR005331">
    <property type="entry name" value="Sulfotransferase"/>
</dbReference>
<dbReference type="EMBL" id="VLKI01000001">
    <property type="protein sequence ID" value="TWH90559.1"/>
    <property type="molecule type" value="Genomic_DNA"/>
</dbReference>
<dbReference type="GO" id="GO:0016020">
    <property type="term" value="C:membrane"/>
    <property type="evidence" value="ECO:0007669"/>
    <property type="project" value="InterPro"/>
</dbReference>
<organism evidence="1 2">
    <name type="scientific">Cytobacillus oceanisediminis</name>
    <dbReference type="NCBI Taxonomy" id="665099"/>
    <lineage>
        <taxon>Bacteria</taxon>
        <taxon>Bacillati</taxon>
        <taxon>Bacillota</taxon>
        <taxon>Bacilli</taxon>
        <taxon>Bacillales</taxon>
        <taxon>Bacillaceae</taxon>
        <taxon>Cytobacillus</taxon>
    </lineage>
</organism>
<dbReference type="Proteomes" id="UP000318667">
    <property type="component" value="Unassembled WGS sequence"/>
</dbReference>
<keyword evidence="1" id="KW-0808">Transferase</keyword>
<keyword evidence="2" id="KW-1185">Reference proteome</keyword>
<evidence type="ECO:0000313" key="1">
    <source>
        <dbReference type="EMBL" id="TWH90559.1"/>
    </source>
</evidence>